<dbReference type="Pfam" id="PF08281">
    <property type="entry name" value="Sigma70_r4_2"/>
    <property type="match status" value="1"/>
</dbReference>
<feature type="domain" description="RNA polymerase sigma-70 region 2" evidence="5">
    <location>
        <begin position="22"/>
        <end position="88"/>
    </location>
</feature>
<evidence type="ECO:0000259" key="5">
    <source>
        <dbReference type="Pfam" id="PF04542"/>
    </source>
</evidence>
<reference evidence="7 8" key="1">
    <citation type="submission" date="2020-09" db="EMBL/GenBank/DDBJ databases">
        <title>Novel species of Mucilaginibacter isolated from a glacier on the Tibetan Plateau.</title>
        <authorList>
            <person name="Liu Q."/>
            <person name="Xin Y.-H."/>
        </authorList>
    </citation>
    <scope>NUCLEOTIDE SEQUENCE [LARGE SCALE GENOMIC DNA]</scope>
    <source>
        <strain evidence="7 8">CGMCC 1.13878</strain>
    </source>
</reference>
<dbReference type="Gene3D" id="1.10.10.10">
    <property type="entry name" value="Winged helix-like DNA-binding domain superfamily/Winged helix DNA-binding domain"/>
    <property type="match status" value="1"/>
</dbReference>
<dbReference type="InterPro" id="IPR039425">
    <property type="entry name" value="RNA_pol_sigma-70-like"/>
</dbReference>
<dbReference type="InterPro" id="IPR007627">
    <property type="entry name" value="RNA_pol_sigma70_r2"/>
</dbReference>
<proteinExistence type="inferred from homology"/>
<comment type="similarity">
    <text evidence="1">Belongs to the sigma-70 factor family. ECF subfamily.</text>
</comment>
<dbReference type="Gene3D" id="1.10.1740.10">
    <property type="match status" value="1"/>
</dbReference>
<evidence type="ECO:0000256" key="1">
    <source>
        <dbReference type="ARBA" id="ARBA00010641"/>
    </source>
</evidence>
<dbReference type="InterPro" id="IPR013249">
    <property type="entry name" value="RNA_pol_sigma70_r4_t2"/>
</dbReference>
<evidence type="ECO:0000259" key="6">
    <source>
        <dbReference type="Pfam" id="PF08281"/>
    </source>
</evidence>
<dbReference type="SUPFAM" id="SSF88659">
    <property type="entry name" value="Sigma3 and sigma4 domains of RNA polymerase sigma factors"/>
    <property type="match status" value="1"/>
</dbReference>
<evidence type="ECO:0000256" key="3">
    <source>
        <dbReference type="ARBA" id="ARBA00023082"/>
    </source>
</evidence>
<dbReference type="EMBL" id="JACWMW010000001">
    <property type="protein sequence ID" value="MBD1384641.1"/>
    <property type="molecule type" value="Genomic_DNA"/>
</dbReference>
<dbReference type="CDD" id="cd06171">
    <property type="entry name" value="Sigma70_r4"/>
    <property type="match status" value="1"/>
</dbReference>
<organism evidence="7 8">
    <name type="scientific">Mucilaginibacter rigui</name>
    <dbReference type="NCBI Taxonomy" id="534635"/>
    <lineage>
        <taxon>Bacteria</taxon>
        <taxon>Pseudomonadati</taxon>
        <taxon>Bacteroidota</taxon>
        <taxon>Sphingobacteriia</taxon>
        <taxon>Sphingobacteriales</taxon>
        <taxon>Sphingobacteriaceae</taxon>
        <taxon>Mucilaginibacter</taxon>
    </lineage>
</organism>
<dbReference type="InterPro" id="IPR036388">
    <property type="entry name" value="WH-like_DNA-bd_sf"/>
</dbReference>
<dbReference type="Pfam" id="PF04542">
    <property type="entry name" value="Sigma70_r2"/>
    <property type="match status" value="1"/>
</dbReference>
<evidence type="ECO:0000313" key="7">
    <source>
        <dbReference type="EMBL" id="MBD1384641.1"/>
    </source>
</evidence>
<keyword evidence="3" id="KW-0731">Sigma factor</keyword>
<dbReference type="InterPro" id="IPR013324">
    <property type="entry name" value="RNA_pol_sigma_r3/r4-like"/>
</dbReference>
<dbReference type="Proteomes" id="UP000618754">
    <property type="component" value="Unassembled WGS sequence"/>
</dbReference>
<comment type="caution">
    <text evidence="7">The sequence shown here is derived from an EMBL/GenBank/DDBJ whole genome shotgun (WGS) entry which is preliminary data.</text>
</comment>
<keyword evidence="8" id="KW-1185">Reference proteome</keyword>
<dbReference type="InterPro" id="IPR014327">
    <property type="entry name" value="RNA_pol_sigma70_bacteroid"/>
</dbReference>
<dbReference type="NCBIfam" id="TIGR02937">
    <property type="entry name" value="sigma70-ECF"/>
    <property type="match status" value="1"/>
</dbReference>
<protein>
    <submittedName>
        <fullName evidence="7">RNA polymerase sigma-70 factor</fullName>
    </submittedName>
</protein>
<dbReference type="SUPFAM" id="SSF88946">
    <property type="entry name" value="Sigma2 domain of RNA polymerase sigma factors"/>
    <property type="match status" value="1"/>
</dbReference>
<name>A0ABR7X225_9SPHI</name>
<evidence type="ECO:0000256" key="4">
    <source>
        <dbReference type="ARBA" id="ARBA00023163"/>
    </source>
</evidence>
<keyword evidence="2" id="KW-0805">Transcription regulation</keyword>
<evidence type="ECO:0000313" key="8">
    <source>
        <dbReference type="Proteomes" id="UP000618754"/>
    </source>
</evidence>
<feature type="domain" description="RNA polymerase sigma factor 70 region 4 type 2" evidence="6">
    <location>
        <begin position="122"/>
        <end position="173"/>
    </location>
</feature>
<evidence type="ECO:0000256" key="2">
    <source>
        <dbReference type="ARBA" id="ARBA00023015"/>
    </source>
</evidence>
<keyword evidence="4" id="KW-0804">Transcription</keyword>
<dbReference type="InterPro" id="IPR014284">
    <property type="entry name" value="RNA_pol_sigma-70_dom"/>
</dbReference>
<accession>A0ABR7X225</accession>
<dbReference type="NCBIfam" id="TIGR02985">
    <property type="entry name" value="Sig70_bacteroi1"/>
    <property type="match status" value="1"/>
</dbReference>
<dbReference type="PANTHER" id="PTHR43133:SF46">
    <property type="entry name" value="RNA POLYMERASE SIGMA-70 FACTOR ECF SUBFAMILY"/>
    <property type="match status" value="1"/>
</dbReference>
<dbReference type="RefSeq" id="WP_191174501.1">
    <property type="nucleotide sequence ID" value="NZ_JACWMW010000001.1"/>
</dbReference>
<sequence>MTEDEILTSKLCRGDTKAYEILFKYYYPKLTLFANRFVNDINNAEEIAGEVFVTLWEKRAMLNKTVSIRAYLYKSTQNRCLNYLKHQKIENLYITYLQKNNLINTCATDIESCYNDKELTVQIKSAIDSLPGKCRQVFIMSRYEGLKYRDIALKLNISTKTVERHMGIALERLRKLLRYMTYMF</sequence>
<gene>
    <name evidence="7" type="ORF">IDJ75_05065</name>
</gene>
<dbReference type="PANTHER" id="PTHR43133">
    <property type="entry name" value="RNA POLYMERASE ECF-TYPE SIGMA FACTO"/>
    <property type="match status" value="1"/>
</dbReference>
<dbReference type="InterPro" id="IPR013325">
    <property type="entry name" value="RNA_pol_sigma_r2"/>
</dbReference>